<dbReference type="Gene3D" id="3.30.565.10">
    <property type="entry name" value="Histidine kinase-like ATPase, C-terminal domain"/>
    <property type="match status" value="1"/>
</dbReference>
<dbReference type="AlphaFoldDB" id="A0A545TJS9"/>
<evidence type="ECO:0000256" key="10">
    <source>
        <dbReference type="SAM" id="Coils"/>
    </source>
</evidence>
<dbReference type="SUPFAM" id="SSF47384">
    <property type="entry name" value="Homodimeric domain of signal transducing histidine kinase"/>
    <property type="match status" value="1"/>
</dbReference>
<name>A0A545TJS9_9GAMM</name>
<keyword evidence="5" id="KW-0597">Phosphoprotein</keyword>
<accession>A0A545TJS9</accession>
<gene>
    <name evidence="14" type="ORF">FLL45_05870</name>
</gene>
<feature type="transmembrane region" description="Helical" evidence="11">
    <location>
        <begin position="12"/>
        <end position="30"/>
    </location>
</feature>
<dbReference type="EC" id="2.7.13.3" evidence="3"/>
<evidence type="ECO:0000256" key="5">
    <source>
        <dbReference type="ARBA" id="ARBA00022553"/>
    </source>
</evidence>
<dbReference type="InterPro" id="IPR003594">
    <property type="entry name" value="HATPase_dom"/>
</dbReference>
<dbReference type="GO" id="GO:0005886">
    <property type="term" value="C:plasma membrane"/>
    <property type="evidence" value="ECO:0007669"/>
    <property type="project" value="UniProtKB-SubCell"/>
</dbReference>
<evidence type="ECO:0000259" key="12">
    <source>
        <dbReference type="PROSITE" id="PS50109"/>
    </source>
</evidence>
<feature type="transmembrane region" description="Helical" evidence="11">
    <location>
        <begin position="135"/>
        <end position="154"/>
    </location>
</feature>
<dbReference type="PANTHER" id="PTHR44936:SF10">
    <property type="entry name" value="SENSOR PROTEIN RSTB"/>
    <property type="match status" value="1"/>
</dbReference>
<comment type="subcellular location">
    <subcellularLocation>
        <location evidence="2">Cell membrane</location>
        <topology evidence="2">Multi-pass membrane protein</topology>
    </subcellularLocation>
</comment>
<evidence type="ECO:0000313" key="15">
    <source>
        <dbReference type="Proteomes" id="UP000317839"/>
    </source>
</evidence>
<keyword evidence="11" id="KW-0812">Transmembrane</keyword>
<comment type="catalytic activity">
    <reaction evidence="1">
        <text>ATP + protein L-histidine = ADP + protein N-phospho-L-histidine.</text>
        <dbReference type="EC" id="2.7.13.3"/>
    </reaction>
</comment>
<dbReference type="InterPro" id="IPR003661">
    <property type="entry name" value="HisK_dim/P_dom"/>
</dbReference>
<dbReference type="Gene3D" id="1.10.287.130">
    <property type="match status" value="1"/>
</dbReference>
<dbReference type="SUPFAM" id="SSF55874">
    <property type="entry name" value="ATPase domain of HSP90 chaperone/DNA topoisomerase II/histidine kinase"/>
    <property type="match status" value="1"/>
</dbReference>
<dbReference type="Gene3D" id="6.10.340.10">
    <property type="match status" value="1"/>
</dbReference>
<sequence>MDYAMSFRQLSLIFITALLSSIMLLQWWSITSFSQDISKKVGESAFEVSRTTAKTLIFEQPKVEVVSYSIGNQVVELDTAVMRQAVSSIKQDVFIQLIDEQKDDHLILTADQQQWQIPIPRTGIDESLEKFSQKVLYSTLSFLVLGIVLSFFFTSKLAMPLKSLQVAAHQIGEGEFGTQIKDESRWNSKEITLTLNSFNQMSKKIVELQQQNETLKNREHLYEITEISKGLAHTIRNPLNTLNLAIDELSESQQEDKKHEFTVIAKNQIKRIDGWVKSLMDLMTSKDELLTQVCPLNIVQSVVDDFKLADTKGLTFEIIDNNTQGQIKGVESELKGLIHSLIANAVEASPNKETIQLTLSQSNDSYELQVRDHGSGFSEKILSNLFTPHNTNKTYGAGMGLYLAHRISKYKYQGDLTVANQKPQGSLVTLTFQDRG</sequence>
<dbReference type="PROSITE" id="PS50109">
    <property type="entry name" value="HIS_KIN"/>
    <property type="match status" value="1"/>
</dbReference>
<keyword evidence="11" id="KW-0472">Membrane</keyword>
<evidence type="ECO:0000256" key="8">
    <source>
        <dbReference type="ARBA" id="ARBA00022777"/>
    </source>
</evidence>
<keyword evidence="4" id="KW-1003">Cell membrane</keyword>
<dbReference type="Proteomes" id="UP000317839">
    <property type="component" value="Unassembled WGS sequence"/>
</dbReference>
<evidence type="ECO:0000313" key="14">
    <source>
        <dbReference type="EMBL" id="TQV77468.1"/>
    </source>
</evidence>
<dbReference type="InterPro" id="IPR050980">
    <property type="entry name" value="2C_sensor_his_kinase"/>
</dbReference>
<evidence type="ECO:0000256" key="2">
    <source>
        <dbReference type="ARBA" id="ARBA00004651"/>
    </source>
</evidence>
<evidence type="ECO:0000256" key="7">
    <source>
        <dbReference type="ARBA" id="ARBA00022741"/>
    </source>
</evidence>
<keyword evidence="15" id="KW-1185">Reference proteome</keyword>
<dbReference type="InterPro" id="IPR036097">
    <property type="entry name" value="HisK_dim/P_sf"/>
</dbReference>
<dbReference type="EMBL" id="VIKR01000001">
    <property type="protein sequence ID" value="TQV77468.1"/>
    <property type="molecule type" value="Genomic_DNA"/>
</dbReference>
<dbReference type="InterPro" id="IPR003660">
    <property type="entry name" value="HAMP_dom"/>
</dbReference>
<keyword evidence="11" id="KW-1133">Transmembrane helix</keyword>
<evidence type="ECO:0000256" key="9">
    <source>
        <dbReference type="ARBA" id="ARBA00022840"/>
    </source>
</evidence>
<feature type="domain" description="HAMP" evidence="13">
    <location>
        <begin position="155"/>
        <end position="210"/>
    </location>
</feature>
<protein>
    <recommendedName>
        <fullName evidence="3">histidine kinase</fullName>
        <ecNumber evidence="3">2.7.13.3</ecNumber>
    </recommendedName>
</protein>
<evidence type="ECO:0000259" key="13">
    <source>
        <dbReference type="PROSITE" id="PS50885"/>
    </source>
</evidence>
<dbReference type="GO" id="GO:0000155">
    <property type="term" value="F:phosphorelay sensor kinase activity"/>
    <property type="evidence" value="ECO:0007669"/>
    <property type="project" value="InterPro"/>
</dbReference>
<comment type="caution">
    <text evidence="14">The sequence shown here is derived from an EMBL/GenBank/DDBJ whole genome shotgun (WGS) entry which is preliminary data.</text>
</comment>
<evidence type="ECO:0000256" key="1">
    <source>
        <dbReference type="ARBA" id="ARBA00000085"/>
    </source>
</evidence>
<evidence type="ECO:0000256" key="4">
    <source>
        <dbReference type="ARBA" id="ARBA00022475"/>
    </source>
</evidence>
<organism evidence="14 15">
    <name type="scientific">Aliikangiella marina</name>
    <dbReference type="NCBI Taxonomy" id="1712262"/>
    <lineage>
        <taxon>Bacteria</taxon>
        <taxon>Pseudomonadati</taxon>
        <taxon>Pseudomonadota</taxon>
        <taxon>Gammaproteobacteria</taxon>
        <taxon>Oceanospirillales</taxon>
        <taxon>Pleioneaceae</taxon>
        <taxon>Aliikangiella</taxon>
    </lineage>
</organism>
<evidence type="ECO:0000256" key="6">
    <source>
        <dbReference type="ARBA" id="ARBA00022679"/>
    </source>
</evidence>
<dbReference type="GO" id="GO:0005524">
    <property type="term" value="F:ATP binding"/>
    <property type="evidence" value="ECO:0007669"/>
    <property type="project" value="UniProtKB-KW"/>
</dbReference>
<dbReference type="SMART" id="SM00387">
    <property type="entry name" value="HATPase_c"/>
    <property type="match status" value="1"/>
</dbReference>
<evidence type="ECO:0000256" key="3">
    <source>
        <dbReference type="ARBA" id="ARBA00012438"/>
    </source>
</evidence>
<feature type="domain" description="Histidine kinase" evidence="12">
    <location>
        <begin position="230"/>
        <end position="436"/>
    </location>
</feature>
<keyword evidence="10" id="KW-0175">Coiled coil</keyword>
<dbReference type="InterPro" id="IPR036890">
    <property type="entry name" value="HATPase_C_sf"/>
</dbReference>
<evidence type="ECO:0000256" key="11">
    <source>
        <dbReference type="SAM" id="Phobius"/>
    </source>
</evidence>
<dbReference type="PROSITE" id="PS50885">
    <property type="entry name" value="HAMP"/>
    <property type="match status" value="1"/>
</dbReference>
<feature type="coiled-coil region" evidence="10">
    <location>
        <begin position="198"/>
        <end position="225"/>
    </location>
</feature>
<proteinExistence type="predicted"/>
<keyword evidence="7" id="KW-0547">Nucleotide-binding</keyword>
<dbReference type="CDD" id="cd06225">
    <property type="entry name" value="HAMP"/>
    <property type="match status" value="1"/>
</dbReference>
<dbReference type="OrthoDB" id="1931120at2"/>
<dbReference type="Pfam" id="PF00512">
    <property type="entry name" value="HisKA"/>
    <property type="match status" value="1"/>
</dbReference>
<keyword evidence="6" id="KW-0808">Transferase</keyword>
<reference evidence="14 15" key="1">
    <citation type="submission" date="2019-06" db="EMBL/GenBank/DDBJ databases">
        <title>Draft genome of Aliikangiella marina GYP-15.</title>
        <authorList>
            <person name="Wang G."/>
        </authorList>
    </citation>
    <scope>NUCLEOTIDE SEQUENCE [LARGE SCALE GENOMIC DNA]</scope>
    <source>
        <strain evidence="14 15">GYP-15</strain>
    </source>
</reference>
<keyword evidence="9" id="KW-0067">ATP-binding</keyword>
<dbReference type="Pfam" id="PF02518">
    <property type="entry name" value="HATPase_c"/>
    <property type="match status" value="1"/>
</dbReference>
<keyword evidence="8 14" id="KW-0418">Kinase</keyword>
<dbReference type="InterPro" id="IPR005467">
    <property type="entry name" value="His_kinase_dom"/>
</dbReference>
<dbReference type="PANTHER" id="PTHR44936">
    <property type="entry name" value="SENSOR PROTEIN CREC"/>
    <property type="match status" value="1"/>
</dbReference>